<name>A0A0P1ADW7_PLAHL</name>
<dbReference type="Proteomes" id="UP000054928">
    <property type="component" value="Unassembled WGS sequence"/>
</dbReference>
<protein>
    <submittedName>
        <fullName evidence="1">Uncharacterized protein</fullName>
    </submittedName>
</protein>
<dbReference type="RefSeq" id="XP_024575070.1">
    <property type="nucleotide sequence ID" value="XM_024724166.1"/>
</dbReference>
<proteinExistence type="predicted"/>
<keyword evidence="2" id="KW-1185">Reference proteome</keyword>
<evidence type="ECO:0000313" key="1">
    <source>
        <dbReference type="EMBL" id="CEG38701.1"/>
    </source>
</evidence>
<evidence type="ECO:0000313" key="2">
    <source>
        <dbReference type="Proteomes" id="UP000054928"/>
    </source>
</evidence>
<dbReference type="EMBL" id="CCYD01000322">
    <property type="protein sequence ID" value="CEG38701.1"/>
    <property type="molecule type" value="Genomic_DNA"/>
</dbReference>
<organism evidence="1 2">
    <name type="scientific">Plasmopara halstedii</name>
    <name type="common">Downy mildew of sunflower</name>
    <dbReference type="NCBI Taxonomy" id="4781"/>
    <lineage>
        <taxon>Eukaryota</taxon>
        <taxon>Sar</taxon>
        <taxon>Stramenopiles</taxon>
        <taxon>Oomycota</taxon>
        <taxon>Peronosporomycetes</taxon>
        <taxon>Peronosporales</taxon>
        <taxon>Peronosporaceae</taxon>
        <taxon>Plasmopara</taxon>
    </lineage>
</organism>
<dbReference type="AlphaFoldDB" id="A0A0P1ADW7"/>
<reference evidence="2" key="1">
    <citation type="submission" date="2014-09" db="EMBL/GenBank/DDBJ databases">
        <authorList>
            <person name="Sharma Rahul"/>
            <person name="Thines Marco"/>
        </authorList>
    </citation>
    <scope>NUCLEOTIDE SEQUENCE [LARGE SCALE GENOMIC DNA]</scope>
</reference>
<dbReference type="GeneID" id="36403815"/>
<accession>A0A0P1ADW7</accession>
<sequence>MEQAAVHTQNMHVCILGAEVRNGAPAKRIALYRVYMNKYNIRKVDFMHCVHCLDHLDDLGLRTVCAPS</sequence>